<comment type="function">
    <text evidence="3">Required for maturation of 30S ribosomal subunits.</text>
</comment>
<dbReference type="Pfam" id="PF02576">
    <property type="entry name" value="RimP_N"/>
    <property type="match status" value="1"/>
</dbReference>
<name>A0A2W7R1D9_9BACT</name>
<feature type="domain" description="Ribosome maturation factor RimP N-terminal" evidence="4">
    <location>
        <begin position="21"/>
        <end position="93"/>
    </location>
</feature>
<dbReference type="GO" id="GO:0000028">
    <property type="term" value="P:ribosomal small subunit assembly"/>
    <property type="evidence" value="ECO:0007669"/>
    <property type="project" value="TreeGrafter"/>
</dbReference>
<dbReference type="GO" id="GO:0005829">
    <property type="term" value="C:cytosol"/>
    <property type="evidence" value="ECO:0007669"/>
    <property type="project" value="TreeGrafter"/>
</dbReference>
<dbReference type="InterPro" id="IPR003728">
    <property type="entry name" value="Ribosome_maturation_RimP"/>
</dbReference>
<dbReference type="GO" id="GO:0006412">
    <property type="term" value="P:translation"/>
    <property type="evidence" value="ECO:0007669"/>
    <property type="project" value="TreeGrafter"/>
</dbReference>
<dbReference type="EMBL" id="QKZU01000010">
    <property type="protein sequence ID" value="PZX54653.1"/>
    <property type="molecule type" value="Genomic_DNA"/>
</dbReference>
<dbReference type="SUPFAM" id="SSF75420">
    <property type="entry name" value="YhbC-like, N-terminal domain"/>
    <property type="match status" value="1"/>
</dbReference>
<organism evidence="5 6">
    <name type="scientific">Algoriphagus ratkowskyi</name>
    <dbReference type="NCBI Taxonomy" id="57028"/>
    <lineage>
        <taxon>Bacteria</taxon>
        <taxon>Pseudomonadati</taxon>
        <taxon>Bacteroidota</taxon>
        <taxon>Cytophagia</taxon>
        <taxon>Cytophagales</taxon>
        <taxon>Cyclobacteriaceae</taxon>
        <taxon>Algoriphagus</taxon>
    </lineage>
</organism>
<comment type="caution">
    <text evidence="5">The sequence shown here is derived from an EMBL/GenBank/DDBJ whole genome shotgun (WGS) entry which is preliminary data.</text>
</comment>
<evidence type="ECO:0000313" key="5">
    <source>
        <dbReference type="EMBL" id="PZX54653.1"/>
    </source>
</evidence>
<sequence length="168" mass="19001">MYVPSFIIPTMTDLKQAIEEIVEKHLPDENHFIVEVKMSEKSGKTLLSILMDADEGVTIRACAKLSRAVSEELEAKEMMPEAYILEVSSPGLDFPLSSRRQFEKNINRELKISLTSGEEIQGKLLEVLETGVKVLVNKKKEKGKKATEEEVTLLFEEMKKSIVQVSFK</sequence>
<dbReference type="PANTHER" id="PTHR33867">
    <property type="entry name" value="RIBOSOME MATURATION FACTOR RIMP"/>
    <property type="match status" value="1"/>
</dbReference>
<keyword evidence="1 3" id="KW-0963">Cytoplasm</keyword>
<dbReference type="Gene3D" id="3.30.300.70">
    <property type="entry name" value="RimP-like superfamily, N-terminal"/>
    <property type="match status" value="1"/>
</dbReference>
<evidence type="ECO:0000256" key="1">
    <source>
        <dbReference type="ARBA" id="ARBA00022490"/>
    </source>
</evidence>
<proteinExistence type="inferred from homology"/>
<gene>
    <name evidence="3" type="primary">rimP</name>
    <name evidence="5" type="ORF">LV84_02806</name>
</gene>
<evidence type="ECO:0000313" key="6">
    <source>
        <dbReference type="Proteomes" id="UP000249115"/>
    </source>
</evidence>
<accession>A0A2W7R1D9</accession>
<comment type="similarity">
    <text evidence="3">Belongs to the RimP family.</text>
</comment>
<dbReference type="HAMAP" id="MF_01077">
    <property type="entry name" value="RimP"/>
    <property type="match status" value="1"/>
</dbReference>
<keyword evidence="2 3" id="KW-0690">Ribosome biogenesis</keyword>
<dbReference type="PANTHER" id="PTHR33867:SF1">
    <property type="entry name" value="RIBOSOME MATURATION FACTOR RIMP"/>
    <property type="match status" value="1"/>
</dbReference>
<dbReference type="InterPro" id="IPR035956">
    <property type="entry name" value="RimP_N_sf"/>
</dbReference>
<protein>
    <recommendedName>
        <fullName evidence="3">Ribosome maturation factor RimP</fullName>
    </recommendedName>
</protein>
<dbReference type="InterPro" id="IPR028989">
    <property type="entry name" value="RimP_N"/>
</dbReference>
<reference evidence="5 6" key="1">
    <citation type="submission" date="2018-06" db="EMBL/GenBank/DDBJ databases">
        <title>Genomic Encyclopedia of Archaeal and Bacterial Type Strains, Phase II (KMG-II): from individual species to whole genera.</title>
        <authorList>
            <person name="Goeker M."/>
        </authorList>
    </citation>
    <scope>NUCLEOTIDE SEQUENCE [LARGE SCALE GENOMIC DNA]</scope>
    <source>
        <strain evidence="5 6">DSM 22686</strain>
    </source>
</reference>
<evidence type="ECO:0000256" key="3">
    <source>
        <dbReference type="HAMAP-Rule" id="MF_01077"/>
    </source>
</evidence>
<evidence type="ECO:0000256" key="2">
    <source>
        <dbReference type="ARBA" id="ARBA00022517"/>
    </source>
</evidence>
<dbReference type="AlphaFoldDB" id="A0A2W7R1D9"/>
<dbReference type="Proteomes" id="UP000249115">
    <property type="component" value="Unassembled WGS sequence"/>
</dbReference>
<evidence type="ECO:0000259" key="4">
    <source>
        <dbReference type="Pfam" id="PF02576"/>
    </source>
</evidence>
<comment type="subcellular location">
    <subcellularLocation>
        <location evidence="3">Cytoplasm</location>
    </subcellularLocation>
</comment>